<gene>
    <name evidence="1" type="ORF">CY34DRAFT_13551</name>
</gene>
<dbReference type="EMBL" id="KN835294">
    <property type="protein sequence ID" value="KIK40664.1"/>
    <property type="molecule type" value="Genomic_DNA"/>
</dbReference>
<evidence type="ECO:0000313" key="1">
    <source>
        <dbReference type="EMBL" id="KIK40664.1"/>
    </source>
</evidence>
<reference evidence="1 2" key="1">
    <citation type="submission" date="2014-04" db="EMBL/GenBank/DDBJ databases">
        <authorList>
            <consortium name="DOE Joint Genome Institute"/>
            <person name="Kuo A."/>
            <person name="Ruytinx J."/>
            <person name="Rineau F."/>
            <person name="Colpaert J."/>
            <person name="Kohler A."/>
            <person name="Nagy L.G."/>
            <person name="Floudas D."/>
            <person name="Copeland A."/>
            <person name="Barry K.W."/>
            <person name="Cichocki N."/>
            <person name="Veneault-Fourrey C."/>
            <person name="LaButti K."/>
            <person name="Lindquist E.A."/>
            <person name="Lipzen A."/>
            <person name="Lundell T."/>
            <person name="Morin E."/>
            <person name="Murat C."/>
            <person name="Sun H."/>
            <person name="Tunlid A."/>
            <person name="Henrissat B."/>
            <person name="Grigoriev I.V."/>
            <person name="Hibbett D.S."/>
            <person name="Martin F."/>
            <person name="Nordberg H.P."/>
            <person name="Cantor M.N."/>
            <person name="Hua S.X."/>
        </authorList>
    </citation>
    <scope>NUCLEOTIDE SEQUENCE [LARGE SCALE GENOMIC DNA]</scope>
    <source>
        <strain evidence="1 2">UH-Slu-Lm8-n1</strain>
    </source>
</reference>
<accession>A0A0D0ARH8</accession>
<name>A0A0D0ARH8_9AGAM</name>
<proteinExistence type="predicted"/>
<sequence>MFPESSKFDITTLRSLSASASCSSASTHIGRDNDRSDGPLTGMNSLYDVLEAVTSMSVHEPSDSEASLVLDVLRAKRNVFVAQKTLADCILRENEVFASLLKFRAEAAEKKVDDTDLGLGCMRIIFKKHGWSHFSSSHALLQRQDQISSFDVKIPQGQQPTIILD</sequence>
<dbReference type="HOGENOM" id="CLU_1611891_0_0_1"/>
<organism evidence="1 2">
    <name type="scientific">Suillus luteus UH-Slu-Lm8-n1</name>
    <dbReference type="NCBI Taxonomy" id="930992"/>
    <lineage>
        <taxon>Eukaryota</taxon>
        <taxon>Fungi</taxon>
        <taxon>Dikarya</taxon>
        <taxon>Basidiomycota</taxon>
        <taxon>Agaricomycotina</taxon>
        <taxon>Agaricomycetes</taxon>
        <taxon>Agaricomycetidae</taxon>
        <taxon>Boletales</taxon>
        <taxon>Suillineae</taxon>
        <taxon>Suillaceae</taxon>
        <taxon>Suillus</taxon>
    </lineage>
</organism>
<reference evidence="2" key="2">
    <citation type="submission" date="2015-01" db="EMBL/GenBank/DDBJ databases">
        <title>Evolutionary Origins and Diversification of the Mycorrhizal Mutualists.</title>
        <authorList>
            <consortium name="DOE Joint Genome Institute"/>
            <consortium name="Mycorrhizal Genomics Consortium"/>
            <person name="Kohler A."/>
            <person name="Kuo A."/>
            <person name="Nagy L.G."/>
            <person name="Floudas D."/>
            <person name="Copeland A."/>
            <person name="Barry K.W."/>
            <person name="Cichocki N."/>
            <person name="Veneault-Fourrey C."/>
            <person name="LaButti K."/>
            <person name="Lindquist E.A."/>
            <person name="Lipzen A."/>
            <person name="Lundell T."/>
            <person name="Morin E."/>
            <person name="Murat C."/>
            <person name="Riley R."/>
            <person name="Ohm R."/>
            <person name="Sun H."/>
            <person name="Tunlid A."/>
            <person name="Henrissat B."/>
            <person name="Grigoriev I.V."/>
            <person name="Hibbett D.S."/>
            <person name="Martin F."/>
        </authorList>
    </citation>
    <scope>NUCLEOTIDE SEQUENCE [LARGE SCALE GENOMIC DNA]</scope>
    <source>
        <strain evidence="2">UH-Slu-Lm8-n1</strain>
    </source>
</reference>
<protein>
    <submittedName>
        <fullName evidence="1">Uncharacterized protein</fullName>
    </submittedName>
</protein>
<dbReference type="InParanoid" id="A0A0D0ARH8"/>
<dbReference type="OrthoDB" id="2655139at2759"/>
<evidence type="ECO:0000313" key="2">
    <source>
        <dbReference type="Proteomes" id="UP000054485"/>
    </source>
</evidence>
<dbReference type="Proteomes" id="UP000054485">
    <property type="component" value="Unassembled WGS sequence"/>
</dbReference>
<keyword evidence="2" id="KW-1185">Reference proteome</keyword>
<dbReference type="AlphaFoldDB" id="A0A0D0ARH8"/>